<dbReference type="AlphaFoldDB" id="A0A1E7Z4Z8"/>
<proteinExistence type="predicted"/>
<sequence>MVAVQSAERRWVIERFVCLQRRGAQYLQRGQPGGDSNSDSVKKIVAGNSHKRVLLISLLSPMAQAGYYQHQKFIVRPGRGKAVEIRY</sequence>
<accession>A0A1E7Z4Z8</accession>
<dbReference type="Proteomes" id="UP000243534">
    <property type="component" value="Unassembled WGS sequence"/>
</dbReference>
<comment type="caution">
    <text evidence="1">The sequence shown here is derived from an EMBL/GenBank/DDBJ whole genome shotgun (WGS) entry which is preliminary data.</text>
</comment>
<gene>
    <name evidence="1" type="ORF">BBW68_03625</name>
</gene>
<evidence type="ECO:0000313" key="1">
    <source>
        <dbReference type="EMBL" id="OFC63839.1"/>
    </source>
</evidence>
<reference evidence="1 2" key="1">
    <citation type="submission" date="2016-07" db="EMBL/GenBank/DDBJ databases">
        <authorList>
            <person name="Yuval B."/>
        </authorList>
    </citation>
    <scope>NUCLEOTIDE SEQUENCE [LARGE SCALE GENOMIC DNA]</scope>
    <source>
        <strain evidence="1 2">IL</strain>
    </source>
</reference>
<evidence type="ECO:0000313" key="2">
    <source>
        <dbReference type="Proteomes" id="UP000243534"/>
    </source>
</evidence>
<organism evidence="1 2">
    <name type="scientific">Candidatus Erwinia dacicola</name>
    <dbReference type="NCBI Taxonomy" id="252393"/>
    <lineage>
        <taxon>Bacteria</taxon>
        <taxon>Pseudomonadati</taxon>
        <taxon>Pseudomonadota</taxon>
        <taxon>Gammaproteobacteria</taxon>
        <taxon>Enterobacterales</taxon>
        <taxon>Erwiniaceae</taxon>
        <taxon>Erwinia</taxon>
    </lineage>
</organism>
<name>A0A1E7Z4Z8_9GAMM</name>
<protein>
    <submittedName>
        <fullName evidence="1">Uncharacterized protein</fullName>
    </submittedName>
</protein>
<dbReference type="EMBL" id="MAYS01000009">
    <property type="protein sequence ID" value="OFC63839.1"/>
    <property type="molecule type" value="Genomic_DNA"/>
</dbReference>